<keyword evidence="2" id="KW-0547">Nucleotide-binding</keyword>
<dbReference type="EMBL" id="CP001857">
    <property type="protein sequence ID" value="ADB57168.1"/>
    <property type="molecule type" value="Genomic_DNA"/>
</dbReference>
<dbReference type="SUPFAM" id="SSF52540">
    <property type="entry name" value="P-loop containing nucleoside triphosphate hydrolases"/>
    <property type="match status" value="1"/>
</dbReference>
<dbReference type="RefSeq" id="WP_012939504.1">
    <property type="nucleotide sequence ID" value="NC_013741.1"/>
</dbReference>
<evidence type="ECO:0008006" key="7">
    <source>
        <dbReference type="Google" id="ProtNLM"/>
    </source>
</evidence>
<dbReference type="STRING" id="572546.Arcpr_0096"/>
<keyword evidence="3" id="KW-0378">Hydrolase</keyword>
<dbReference type="eggNOG" id="arCOG01225">
    <property type="taxonomic scope" value="Archaea"/>
</dbReference>
<evidence type="ECO:0000313" key="5">
    <source>
        <dbReference type="EMBL" id="ADB57168.1"/>
    </source>
</evidence>
<dbReference type="KEGG" id="apo:Arcpr_0096"/>
<evidence type="ECO:0000313" key="6">
    <source>
        <dbReference type="Proteomes" id="UP000001901"/>
    </source>
</evidence>
<gene>
    <name evidence="5" type="ordered locus">Arcpr_0096</name>
</gene>
<sequence length="255" mass="28495">MEQIFVYFIGTAGSGKTHLTKAFSDYLDFKKVSHIIVNLDPGAEELPYEPDVDVREHFTLDTIMEKYKVGPNGAQIIGADLVGTIADDLKDDIELYDAKIVLVDTPGQMELFTLRRSGEVIVRCFGRENGVMVYLFDPVVSKTPSGFISLVFMASSAVFRLNIPQILVLAKADVLEEREVETIVRWSSDPEELYSDLTLESEKALSLDLFLMLKDIGLFRPLIPVSSMTGQGMDDIYDGIQEIFYGGEDLEKIFG</sequence>
<comment type="similarity">
    <text evidence="1">Belongs to the GPN-loop GTPase family.</text>
</comment>
<dbReference type="InterPro" id="IPR004130">
    <property type="entry name" value="Gpn"/>
</dbReference>
<dbReference type="Gene3D" id="3.40.50.300">
    <property type="entry name" value="P-loop containing nucleotide triphosphate hydrolases"/>
    <property type="match status" value="1"/>
</dbReference>
<keyword evidence="6" id="KW-1185">Reference proteome</keyword>
<dbReference type="GO" id="GO:0003924">
    <property type="term" value="F:GTPase activity"/>
    <property type="evidence" value="ECO:0007669"/>
    <property type="project" value="TreeGrafter"/>
</dbReference>
<dbReference type="InterPro" id="IPR027417">
    <property type="entry name" value="P-loop_NTPase"/>
</dbReference>
<dbReference type="PANTHER" id="PTHR21231">
    <property type="entry name" value="XPA-BINDING PROTEIN 1-RELATED"/>
    <property type="match status" value="1"/>
</dbReference>
<dbReference type="AlphaFoldDB" id="D2RFU3"/>
<keyword evidence="4" id="KW-0342">GTP-binding</keyword>
<evidence type="ECO:0000256" key="3">
    <source>
        <dbReference type="ARBA" id="ARBA00022801"/>
    </source>
</evidence>
<evidence type="ECO:0000256" key="1">
    <source>
        <dbReference type="ARBA" id="ARBA00005290"/>
    </source>
</evidence>
<dbReference type="GO" id="GO:0005525">
    <property type="term" value="F:GTP binding"/>
    <property type="evidence" value="ECO:0007669"/>
    <property type="project" value="UniProtKB-KW"/>
</dbReference>
<protein>
    <recommendedName>
        <fullName evidence="7">GTPase</fullName>
    </recommendedName>
</protein>
<evidence type="ECO:0000256" key="2">
    <source>
        <dbReference type="ARBA" id="ARBA00022741"/>
    </source>
</evidence>
<organism evidence="5 6">
    <name type="scientific">Archaeoglobus profundus (strain DSM 5631 / JCM 9629 / NBRC 100127 / Av18)</name>
    <dbReference type="NCBI Taxonomy" id="572546"/>
    <lineage>
        <taxon>Archaea</taxon>
        <taxon>Methanobacteriati</taxon>
        <taxon>Methanobacteriota</taxon>
        <taxon>Archaeoglobi</taxon>
        <taxon>Archaeoglobales</taxon>
        <taxon>Archaeoglobaceae</taxon>
        <taxon>Archaeoglobus</taxon>
    </lineage>
</organism>
<dbReference type="Proteomes" id="UP000001901">
    <property type="component" value="Chromosome"/>
</dbReference>
<dbReference type="PaxDb" id="572546-Arcpr_0096"/>
<dbReference type="PANTHER" id="PTHR21231:SF8">
    <property type="entry name" value="GPN-LOOP GTPASE 1"/>
    <property type="match status" value="1"/>
</dbReference>
<reference evidence="5 6" key="1">
    <citation type="journal article" date="2010" name="Stand. Genomic Sci.">
        <title>Complete genome sequence of Archaeoglobus profundus type strain (AV18).</title>
        <authorList>
            <person name="von Jan M."/>
            <person name="Lapidus A."/>
            <person name="Del Rio T.G."/>
            <person name="Copeland A."/>
            <person name="Tice H."/>
            <person name="Cheng J.F."/>
            <person name="Lucas S."/>
            <person name="Chen F."/>
            <person name="Nolan M."/>
            <person name="Goodwin L."/>
            <person name="Han C."/>
            <person name="Pitluck S."/>
            <person name="Liolios K."/>
            <person name="Ivanova N."/>
            <person name="Mavromatis K."/>
            <person name="Ovchinnikova G."/>
            <person name="Chertkov O."/>
            <person name="Pati A."/>
            <person name="Chen A."/>
            <person name="Palaniappan K."/>
            <person name="Land M."/>
            <person name="Hauser L."/>
            <person name="Chang Y.J."/>
            <person name="Jeffries C.D."/>
            <person name="Saunders E."/>
            <person name="Brettin T."/>
            <person name="Detter J.C."/>
            <person name="Chain P."/>
            <person name="Eichinger K."/>
            <person name="Huber H."/>
            <person name="Spring S."/>
            <person name="Rohde M."/>
            <person name="Goker M."/>
            <person name="Wirth R."/>
            <person name="Woyke T."/>
            <person name="Bristow J."/>
            <person name="Eisen J.A."/>
            <person name="Markowitz V."/>
            <person name="Hugenholtz P."/>
            <person name="Kyrpides N.C."/>
            <person name="Klenk H.P."/>
        </authorList>
    </citation>
    <scope>NUCLEOTIDE SEQUENCE [LARGE SCALE GENOMIC DNA]</scope>
    <source>
        <strain evidence="6">DSM 5631 / JCM 9629 / NBRC 100127 / Av18</strain>
    </source>
</reference>
<proteinExistence type="inferred from homology"/>
<evidence type="ECO:0000256" key="4">
    <source>
        <dbReference type="ARBA" id="ARBA00023134"/>
    </source>
</evidence>
<dbReference type="GeneID" id="8738742"/>
<dbReference type="NCBIfam" id="NF010341">
    <property type="entry name" value="PRK13768.1-3"/>
    <property type="match status" value="1"/>
</dbReference>
<dbReference type="HOGENOM" id="CLU_037460_3_0_2"/>
<dbReference type="OrthoDB" id="31092at2157"/>
<accession>D2RFU3</accession>
<dbReference type="Pfam" id="PF03029">
    <property type="entry name" value="ATP_bind_1"/>
    <property type="match status" value="1"/>
</dbReference>
<name>D2RFU3_ARCPA</name>